<protein>
    <submittedName>
        <fullName evidence="1">Nucleotidyltransferase domain-containing protein</fullName>
    </submittedName>
</protein>
<dbReference type="Pfam" id="PF10127">
    <property type="entry name" value="RlaP"/>
    <property type="match status" value="1"/>
</dbReference>
<evidence type="ECO:0000313" key="2">
    <source>
        <dbReference type="Proteomes" id="UP001199816"/>
    </source>
</evidence>
<comment type="caution">
    <text evidence="1">The sequence shown here is derived from an EMBL/GenBank/DDBJ whole genome shotgun (WGS) entry which is preliminary data.</text>
</comment>
<organism evidence="1 2">
    <name type="scientific">Niabella pedocola</name>
    <dbReference type="NCBI Taxonomy" id="1752077"/>
    <lineage>
        <taxon>Bacteria</taxon>
        <taxon>Pseudomonadati</taxon>
        <taxon>Bacteroidota</taxon>
        <taxon>Chitinophagia</taxon>
        <taxon>Chitinophagales</taxon>
        <taxon>Chitinophagaceae</taxon>
        <taxon>Niabella</taxon>
    </lineage>
</organism>
<name>A0ABS8PZG7_9BACT</name>
<gene>
    <name evidence="1" type="ORF">LQ567_21285</name>
</gene>
<reference evidence="1 2" key="1">
    <citation type="submission" date="2021-11" db="EMBL/GenBank/DDBJ databases">
        <title>Genomic of Niabella pedocola.</title>
        <authorList>
            <person name="Wu T."/>
        </authorList>
    </citation>
    <scope>NUCLEOTIDE SEQUENCE [LARGE SCALE GENOMIC DNA]</scope>
    <source>
        <strain evidence="1 2">JCM 31011</strain>
    </source>
</reference>
<dbReference type="InterPro" id="IPR018775">
    <property type="entry name" value="RlaP"/>
</dbReference>
<dbReference type="PANTHER" id="PTHR34817:SF2">
    <property type="entry name" value="NUCLEOTIDYLTRANSFERASE"/>
    <property type="match status" value="1"/>
</dbReference>
<dbReference type="PANTHER" id="PTHR34817">
    <property type="entry name" value="NUCLEOTIDYLTRANSFERASE"/>
    <property type="match status" value="1"/>
</dbReference>
<evidence type="ECO:0000313" key="1">
    <source>
        <dbReference type="EMBL" id="MCD2425331.1"/>
    </source>
</evidence>
<proteinExistence type="predicted"/>
<accession>A0ABS8PZG7</accession>
<keyword evidence="2" id="KW-1185">Reference proteome</keyword>
<dbReference type="RefSeq" id="WP_231007795.1">
    <property type="nucleotide sequence ID" value="NZ_JAJNEC010000007.1"/>
</dbReference>
<dbReference type="Proteomes" id="UP001199816">
    <property type="component" value="Unassembled WGS sequence"/>
</dbReference>
<dbReference type="EMBL" id="JAJNEC010000007">
    <property type="protein sequence ID" value="MCD2425331.1"/>
    <property type="molecule type" value="Genomic_DNA"/>
</dbReference>
<sequence>MDKNILKTLKELEAEKGISLLYACETGSRAWGFPSPDSDYDIRFIYRHNRNWYLSLAAQKDAVSWMKGDLDITGWDLKKSLLLLKKSNVPLIERFQSPIIYYTAPGFKREFRQLICEYYSPIAVFFHHYSLAQKFRAECRPGAPFKLKGFFYMLRSLLSCNWILHDDAVPPMELAKLLKYTNPRISKSILRLIALKATKPENYDHKGATPLFNWLEGLFEQLEASKGKPEINNNSIDTLNHYFIKKLDDPTYY</sequence>